<evidence type="ECO:0000313" key="4">
    <source>
        <dbReference type="EMBL" id="THD83571.1"/>
    </source>
</evidence>
<feature type="region of interest" description="Disordered" evidence="1">
    <location>
        <begin position="153"/>
        <end position="211"/>
    </location>
</feature>
<name>A0A4S3MQC3_9RHOB</name>
<evidence type="ECO:0000256" key="1">
    <source>
        <dbReference type="SAM" id="MobiDB-lite"/>
    </source>
</evidence>
<dbReference type="Proteomes" id="UP000309450">
    <property type="component" value="Unassembled WGS sequence"/>
</dbReference>
<accession>A0A4S3MQC3</accession>
<evidence type="ECO:0000259" key="3">
    <source>
        <dbReference type="Pfam" id="PF13717"/>
    </source>
</evidence>
<sequence length="277" mass="29768">MRLICPNCDAQYEVAEDAIPPGGRDVQCSNCGHAWYQVRPEEIEDEQRQDALFDPPEPMPEPDDMGQEPEKAGAWADATDTDEEDAAAFDAPEPMKRRAIDEAVMDVLREEAEREVAARRAEAPAPLESQPDLGLEAAAPALSPAARRIAQMKGVEPEPPPPPRPAGPPPKGRDLLPDIEEINSTLDPDDDRRGVSADDLPQPQKVRGQGGGFRTGFSLVVTLAVLAVVLYVIAPRLSQQIPGLAGTLEGYVAFVDGLRLWLSGLLDTAATTVQGNG</sequence>
<feature type="compositionally biased region" description="Pro residues" evidence="1">
    <location>
        <begin position="157"/>
        <end position="170"/>
    </location>
</feature>
<dbReference type="AlphaFoldDB" id="A0A4S3MQC3"/>
<feature type="domain" description="Zinc finger/thioredoxin putative" evidence="3">
    <location>
        <begin position="1"/>
        <end position="35"/>
    </location>
</feature>
<evidence type="ECO:0000256" key="2">
    <source>
        <dbReference type="SAM" id="Phobius"/>
    </source>
</evidence>
<protein>
    <recommendedName>
        <fullName evidence="3">Zinc finger/thioredoxin putative domain-containing protein</fullName>
    </recommendedName>
</protein>
<dbReference type="OrthoDB" id="7159357at2"/>
<keyword evidence="2" id="KW-0812">Transmembrane</keyword>
<feature type="region of interest" description="Disordered" evidence="1">
    <location>
        <begin position="115"/>
        <end position="134"/>
    </location>
</feature>
<keyword evidence="5" id="KW-1185">Reference proteome</keyword>
<feature type="region of interest" description="Disordered" evidence="1">
    <location>
        <begin position="42"/>
        <end position="97"/>
    </location>
</feature>
<dbReference type="RefSeq" id="WP_136394465.1">
    <property type="nucleotide sequence ID" value="NZ_SSND01000002.1"/>
</dbReference>
<dbReference type="Pfam" id="PF13717">
    <property type="entry name" value="Zn_ribbon_4"/>
    <property type="match status" value="1"/>
</dbReference>
<reference evidence="4 5" key="1">
    <citation type="submission" date="2019-04" db="EMBL/GenBank/DDBJ databases">
        <title>Draft genome sequence of Gemmobacter aestuarii sp. nov.</title>
        <authorList>
            <person name="Hameed A."/>
            <person name="Lin S.-Y."/>
            <person name="Shahina M."/>
            <person name="Lai W.-A."/>
            <person name="Young C.-C."/>
        </authorList>
    </citation>
    <scope>NUCLEOTIDE SEQUENCE [LARGE SCALE GENOMIC DNA]</scope>
    <source>
        <strain evidence="4 5">CC-PW-75</strain>
    </source>
</reference>
<dbReference type="InterPro" id="IPR011723">
    <property type="entry name" value="Znf/thioredoxin_put"/>
</dbReference>
<gene>
    <name evidence="4" type="ORF">E7811_09830</name>
</gene>
<keyword evidence="2" id="KW-1133">Transmembrane helix</keyword>
<proteinExistence type="predicted"/>
<dbReference type="NCBIfam" id="TIGR02098">
    <property type="entry name" value="MJ0042_CXXC"/>
    <property type="match status" value="1"/>
</dbReference>
<feature type="transmembrane region" description="Helical" evidence="2">
    <location>
        <begin position="216"/>
        <end position="234"/>
    </location>
</feature>
<dbReference type="EMBL" id="SSND01000002">
    <property type="protein sequence ID" value="THD83571.1"/>
    <property type="molecule type" value="Genomic_DNA"/>
</dbReference>
<comment type="caution">
    <text evidence="4">The sequence shown here is derived from an EMBL/GenBank/DDBJ whole genome shotgun (WGS) entry which is preliminary data.</text>
</comment>
<keyword evidence="2" id="KW-0472">Membrane</keyword>
<organism evidence="4 5">
    <name type="scientific">Aliigemmobacter aestuarii</name>
    <dbReference type="NCBI Taxonomy" id="1445661"/>
    <lineage>
        <taxon>Bacteria</taxon>
        <taxon>Pseudomonadati</taxon>
        <taxon>Pseudomonadota</taxon>
        <taxon>Alphaproteobacteria</taxon>
        <taxon>Rhodobacterales</taxon>
        <taxon>Paracoccaceae</taxon>
        <taxon>Aliigemmobacter</taxon>
    </lineage>
</organism>
<evidence type="ECO:0000313" key="5">
    <source>
        <dbReference type="Proteomes" id="UP000309450"/>
    </source>
</evidence>